<dbReference type="AlphaFoldDB" id="A0A1C3NYB4"/>
<reference evidence="2" key="1">
    <citation type="submission" date="2016-02" db="EMBL/GenBank/DDBJ databases">
        <authorList>
            <person name="Wibberg D."/>
        </authorList>
    </citation>
    <scope>NUCLEOTIDE SEQUENCE [LARGE SCALE GENOMIC DNA]</scope>
</reference>
<keyword evidence="2" id="KW-1185">Reference proteome</keyword>
<accession>A0A1C3NYB4</accession>
<name>A0A1C3NYB4_9ACTN</name>
<protein>
    <submittedName>
        <fullName evidence="1">Uncharacterized protein</fullName>
    </submittedName>
</protein>
<proteinExistence type="predicted"/>
<dbReference type="EMBL" id="FLUV01001178">
    <property type="protein sequence ID" value="SBW22525.1"/>
    <property type="molecule type" value="Genomic_DNA"/>
</dbReference>
<evidence type="ECO:0000313" key="1">
    <source>
        <dbReference type="EMBL" id="SBW22525.1"/>
    </source>
</evidence>
<dbReference type="Proteomes" id="UP000199013">
    <property type="component" value="Unassembled WGS sequence"/>
</dbReference>
<gene>
    <name evidence="1" type="ORF">FDG2_2769</name>
</gene>
<sequence length="88" mass="9746">MPGDYTDWAMTRLDRASCLTHNGDTSDALAYATETLANLTESQRRGIITLRGYEILNALSEQQQTLPAANELRDLLMLTTDRKEVAGS</sequence>
<organism evidence="1 2">
    <name type="scientific">Candidatus Protofrankia californiensis</name>
    <dbReference type="NCBI Taxonomy" id="1839754"/>
    <lineage>
        <taxon>Bacteria</taxon>
        <taxon>Bacillati</taxon>
        <taxon>Actinomycetota</taxon>
        <taxon>Actinomycetes</taxon>
        <taxon>Frankiales</taxon>
        <taxon>Frankiaceae</taxon>
        <taxon>Protofrankia</taxon>
    </lineage>
</organism>
<evidence type="ECO:0000313" key="2">
    <source>
        <dbReference type="Proteomes" id="UP000199013"/>
    </source>
</evidence>